<dbReference type="SUPFAM" id="SSF49899">
    <property type="entry name" value="Concanavalin A-like lectins/glucanases"/>
    <property type="match status" value="1"/>
</dbReference>
<dbReference type="Pfam" id="PF09224">
    <property type="entry name" value="DUF1961"/>
    <property type="match status" value="1"/>
</dbReference>
<sequence length="230" mass="26722">MSTHFSKGKCLYENPLSSLDYVNDWVLEGKANVTIMDNSLQLENRLEADKYGDKAHFVFWCPVQFPDEIIIEWEFSPLREPGLCMLFFSAAGRDGEDLFDDSLPKRTGMYPEYHSGGIDAYHLSYFRHKHREERAFRTCNLRKSFGFHLVASGADPLPPVEDAISPYYMKLVKYHNHIQFYINELLVLDWQDDGKTYGKVHKDGKIGFRQMAPMKAAYSNLKIYEAIKEQ</sequence>
<dbReference type="Proteomes" id="UP001234495">
    <property type="component" value="Unassembled WGS sequence"/>
</dbReference>
<comment type="caution">
    <text evidence="1">The sequence shown here is derived from an EMBL/GenBank/DDBJ whole genome shotgun (WGS) entry which is preliminary data.</text>
</comment>
<proteinExistence type="predicted"/>
<evidence type="ECO:0000313" key="1">
    <source>
        <dbReference type="EMBL" id="MDQ0231364.1"/>
    </source>
</evidence>
<gene>
    <name evidence="1" type="ORF">J2S19_002647</name>
</gene>
<dbReference type="EMBL" id="JAUSUD010000011">
    <property type="protein sequence ID" value="MDQ0231364.1"/>
    <property type="molecule type" value="Genomic_DNA"/>
</dbReference>
<reference evidence="1 2" key="1">
    <citation type="submission" date="2023-07" db="EMBL/GenBank/DDBJ databases">
        <title>Genomic Encyclopedia of Type Strains, Phase IV (KMG-IV): sequencing the most valuable type-strain genomes for metagenomic binning, comparative biology and taxonomic classification.</title>
        <authorList>
            <person name="Goeker M."/>
        </authorList>
    </citation>
    <scope>NUCLEOTIDE SEQUENCE [LARGE SCALE GENOMIC DNA]</scope>
    <source>
        <strain evidence="1 2">DSM 29005</strain>
    </source>
</reference>
<accession>A0ABT9ZHJ6</accession>
<dbReference type="InterPro" id="IPR015305">
    <property type="entry name" value="DUF1961"/>
</dbReference>
<evidence type="ECO:0000313" key="2">
    <source>
        <dbReference type="Proteomes" id="UP001234495"/>
    </source>
</evidence>
<evidence type="ECO:0008006" key="3">
    <source>
        <dbReference type="Google" id="ProtNLM"/>
    </source>
</evidence>
<organism evidence="1 2">
    <name type="scientific">Metabacillus malikii</name>
    <dbReference type="NCBI Taxonomy" id="1504265"/>
    <lineage>
        <taxon>Bacteria</taxon>
        <taxon>Bacillati</taxon>
        <taxon>Bacillota</taxon>
        <taxon>Bacilli</taxon>
        <taxon>Bacillales</taxon>
        <taxon>Bacillaceae</taxon>
        <taxon>Metabacillus</taxon>
    </lineage>
</organism>
<dbReference type="InterPro" id="IPR013320">
    <property type="entry name" value="ConA-like_dom_sf"/>
</dbReference>
<dbReference type="Gene3D" id="2.60.120.200">
    <property type="match status" value="1"/>
</dbReference>
<name>A0ABT9ZHJ6_9BACI</name>
<protein>
    <recommendedName>
        <fullName evidence="3">DUF1961 family protein</fullName>
    </recommendedName>
</protein>
<keyword evidence="2" id="KW-1185">Reference proteome</keyword>